<dbReference type="FunFam" id="3.30.160.20:FF:000003">
    <property type="entry name" value="Ribonuclease 3"/>
    <property type="match status" value="1"/>
</dbReference>
<comment type="catalytic activity">
    <reaction evidence="1 15">
        <text>Endonucleolytic cleavage to 5'-phosphomonoester.</text>
        <dbReference type="EC" id="3.1.26.3"/>
    </reaction>
</comment>
<keyword evidence="10 15" id="KW-0479">Metal-binding</keyword>
<name>A0A1F7HIH7_9BACT</name>
<dbReference type="InterPro" id="IPR000999">
    <property type="entry name" value="RNase_III_dom"/>
</dbReference>
<dbReference type="HAMAP" id="MF_00104">
    <property type="entry name" value="RNase_III"/>
    <property type="match status" value="1"/>
</dbReference>
<evidence type="ECO:0000313" key="18">
    <source>
        <dbReference type="EMBL" id="OGK31028.1"/>
    </source>
</evidence>
<sequence>MKNNLSELEKKLNIVFMDKNLLKTAFMHRSYLNEHKKTKYESNEKLEFLGDSVLSLITSSYLFRKYPNYSEGEYTDIKASLVRTDALADAAQKLNLGDYTFLSKGESNSGGRKNKNILADGFEALLGAIFLEKGFNKAYKFTLDYLIEDKLGEILNKKLYYSSKSKLQEIMQRKYKTTPDYKLVKESGPEHKRVFNIAINFRGKKLSEGVGMTKKQAEEQAAKRALKKLKK</sequence>
<dbReference type="GO" id="GO:0010468">
    <property type="term" value="P:regulation of gene expression"/>
    <property type="evidence" value="ECO:0007669"/>
    <property type="project" value="TreeGrafter"/>
</dbReference>
<comment type="subunit">
    <text evidence="4 15">Homodimer.</text>
</comment>
<organism evidence="18 19">
    <name type="scientific">Candidatus Roizmanbacteria bacterium RIFCSPHIGHO2_12_FULL_33_9</name>
    <dbReference type="NCBI Taxonomy" id="1802045"/>
    <lineage>
        <taxon>Bacteria</taxon>
        <taxon>Candidatus Roizmaniibacteriota</taxon>
    </lineage>
</organism>
<evidence type="ECO:0000256" key="6">
    <source>
        <dbReference type="ARBA" id="ARBA00022552"/>
    </source>
</evidence>
<keyword evidence="5 15" id="KW-0963">Cytoplasm</keyword>
<dbReference type="GO" id="GO:0008033">
    <property type="term" value="P:tRNA processing"/>
    <property type="evidence" value="ECO:0007669"/>
    <property type="project" value="UniProtKB-KW"/>
</dbReference>
<evidence type="ECO:0000256" key="11">
    <source>
        <dbReference type="ARBA" id="ARBA00022759"/>
    </source>
</evidence>
<dbReference type="Gene3D" id="3.30.160.20">
    <property type="match status" value="1"/>
</dbReference>
<dbReference type="GO" id="GO:0004525">
    <property type="term" value="F:ribonuclease III activity"/>
    <property type="evidence" value="ECO:0007669"/>
    <property type="project" value="UniProtKB-UniRule"/>
</dbReference>
<dbReference type="GO" id="GO:0042802">
    <property type="term" value="F:identical protein binding"/>
    <property type="evidence" value="ECO:0007669"/>
    <property type="project" value="UniProtKB-ARBA"/>
</dbReference>
<dbReference type="CDD" id="cd00593">
    <property type="entry name" value="RIBOc"/>
    <property type="match status" value="1"/>
</dbReference>
<feature type="binding site" evidence="15">
    <location>
        <position position="123"/>
    </location>
    <ligand>
        <name>Mg(2+)</name>
        <dbReference type="ChEBI" id="CHEBI:18420"/>
    </ligand>
</feature>
<dbReference type="InterPro" id="IPR036389">
    <property type="entry name" value="RNase_III_sf"/>
</dbReference>
<dbReference type="PANTHER" id="PTHR11207:SF0">
    <property type="entry name" value="RIBONUCLEASE 3"/>
    <property type="match status" value="1"/>
</dbReference>
<dbReference type="SUPFAM" id="SSF69065">
    <property type="entry name" value="RNase III domain-like"/>
    <property type="match status" value="1"/>
</dbReference>
<feature type="binding site" evidence="15">
    <location>
        <position position="120"/>
    </location>
    <ligand>
        <name>Mg(2+)</name>
        <dbReference type="ChEBI" id="CHEBI:18420"/>
    </ligand>
</feature>
<evidence type="ECO:0000256" key="3">
    <source>
        <dbReference type="ARBA" id="ARBA00010183"/>
    </source>
</evidence>
<evidence type="ECO:0000256" key="1">
    <source>
        <dbReference type="ARBA" id="ARBA00000109"/>
    </source>
</evidence>
<dbReference type="PROSITE" id="PS50142">
    <property type="entry name" value="RNASE_3_2"/>
    <property type="match status" value="1"/>
</dbReference>
<dbReference type="EC" id="3.1.26.3" evidence="15"/>
<evidence type="ECO:0000256" key="4">
    <source>
        <dbReference type="ARBA" id="ARBA00011738"/>
    </source>
</evidence>
<dbReference type="FunFam" id="1.10.1520.10:FF:000001">
    <property type="entry name" value="Ribonuclease 3"/>
    <property type="match status" value="1"/>
</dbReference>
<dbReference type="GO" id="GO:0019843">
    <property type="term" value="F:rRNA binding"/>
    <property type="evidence" value="ECO:0007669"/>
    <property type="project" value="UniProtKB-KW"/>
</dbReference>
<comment type="caution">
    <text evidence="18">The sequence shown here is derived from an EMBL/GenBank/DDBJ whole genome shotgun (WGS) entry which is preliminary data.</text>
</comment>
<comment type="similarity">
    <text evidence="3">Belongs to the ribonuclease III family.</text>
</comment>
<evidence type="ECO:0000256" key="14">
    <source>
        <dbReference type="ARBA" id="ARBA00022884"/>
    </source>
</evidence>
<evidence type="ECO:0000256" key="5">
    <source>
        <dbReference type="ARBA" id="ARBA00022490"/>
    </source>
</evidence>
<evidence type="ECO:0000256" key="12">
    <source>
        <dbReference type="ARBA" id="ARBA00022801"/>
    </source>
</evidence>
<dbReference type="GO" id="GO:0005737">
    <property type="term" value="C:cytoplasm"/>
    <property type="evidence" value="ECO:0007669"/>
    <property type="project" value="UniProtKB-SubCell"/>
</dbReference>
<evidence type="ECO:0000259" key="16">
    <source>
        <dbReference type="PROSITE" id="PS50137"/>
    </source>
</evidence>
<keyword evidence="7 15" id="KW-0507">mRNA processing</keyword>
<dbReference type="Proteomes" id="UP000177199">
    <property type="component" value="Unassembled WGS sequence"/>
</dbReference>
<feature type="domain" description="DRBM" evidence="16">
    <location>
        <begin position="162"/>
        <end position="231"/>
    </location>
</feature>
<gene>
    <name evidence="15" type="primary">rnc</name>
    <name evidence="18" type="ORF">A3F29_03170</name>
</gene>
<accession>A0A1F7HIH7</accession>
<dbReference type="GO" id="GO:0046872">
    <property type="term" value="F:metal ion binding"/>
    <property type="evidence" value="ECO:0007669"/>
    <property type="project" value="UniProtKB-KW"/>
</dbReference>
<evidence type="ECO:0000256" key="8">
    <source>
        <dbReference type="ARBA" id="ARBA00022694"/>
    </source>
</evidence>
<evidence type="ECO:0000256" key="7">
    <source>
        <dbReference type="ARBA" id="ARBA00022664"/>
    </source>
</evidence>
<dbReference type="EMBL" id="MFZV01000031">
    <property type="protein sequence ID" value="OGK31028.1"/>
    <property type="molecule type" value="Genomic_DNA"/>
</dbReference>
<keyword evidence="8 15" id="KW-0819">tRNA processing</keyword>
<evidence type="ECO:0000259" key="17">
    <source>
        <dbReference type="PROSITE" id="PS50142"/>
    </source>
</evidence>
<dbReference type="Gene3D" id="1.10.1520.10">
    <property type="entry name" value="Ribonuclease III domain"/>
    <property type="match status" value="1"/>
</dbReference>
<keyword evidence="11 15" id="KW-0255">Endonuclease</keyword>
<dbReference type="CDD" id="cd10845">
    <property type="entry name" value="DSRM_RNAse_III_family"/>
    <property type="match status" value="1"/>
</dbReference>
<dbReference type="Pfam" id="PF14622">
    <property type="entry name" value="Ribonucleas_3_3"/>
    <property type="match status" value="1"/>
</dbReference>
<dbReference type="PROSITE" id="PS50137">
    <property type="entry name" value="DS_RBD"/>
    <property type="match status" value="1"/>
</dbReference>
<evidence type="ECO:0000256" key="10">
    <source>
        <dbReference type="ARBA" id="ARBA00022723"/>
    </source>
</evidence>
<evidence type="ECO:0000256" key="15">
    <source>
        <dbReference type="HAMAP-Rule" id="MF_00104"/>
    </source>
</evidence>
<dbReference type="InterPro" id="IPR014720">
    <property type="entry name" value="dsRBD_dom"/>
</dbReference>
<dbReference type="PROSITE" id="PS00517">
    <property type="entry name" value="RNASE_3_1"/>
    <property type="match status" value="1"/>
</dbReference>
<comment type="function">
    <text evidence="15">Digests double-stranded RNA. Involved in the processing of primary rRNA transcript to yield the immediate precursors to the large and small rRNAs (23S and 16S). Processes some mRNAs, and tRNAs when they are encoded in the rRNA operon. Processes pre-crRNA and tracrRNA of type II CRISPR loci if present in the organism.</text>
</comment>
<reference evidence="18 19" key="1">
    <citation type="journal article" date="2016" name="Nat. Commun.">
        <title>Thousands of microbial genomes shed light on interconnected biogeochemical processes in an aquifer system.</title>
        <authorList>
            <person name="Anantharaman K."/>
            <person name="Brown C.T."/>
            <person name="Hug L.A."/>
            <person name="Sharon I."/>
            <person name="Castelle C.J."/>
            <person name="Probst A.J."/>
            <person name="Thomas B.C."/>
            <person name="Singh A."/>
            <person name="Wilkins M.J."/>
            <person name="Karaoz U."/>
            <person name="Brodie E.L."/>
            <person name="Williams K.H."/>
            <person name="Hubbard S.S."/>
            <person name="Banfield J.F."/>
        </authorList>
    </citation>
    <scope>NUCLEOTIDE SEQUENCE [LARGE SCALE GENOMIC DNA]</scope>
</reference>
<dbReference type="PANTHER" id="PTHR11207">
    <property type="entry name" value="RIBONUCLEASE III"/>
    <property type="match status" value="1"/>
</dbReference>
<feature type="active site" evidence="15">
    <location>
        <position position="51"/>
    </location>
</feature>
<keyword evidence="15" id="KW-0699">rRNA-binding</keyword>
<keyword evidence="9 15" id="KW-0540">Nuclease</keyword>
<feature type="domain" description="RNase III" evidence="17">
    <location>
        <begin position="5"/>
        <end position="134"/>
    </location>
</feature>
<comment type="subcellular location">
    <subcellularLocation>
        <location evidence="2 15">Cytoplasm</location>
    </subcellularLocation>
</comment>
<evidence type="ECO:0000256" key="13">
    <source>
        <dbReference type="ARBA" id="ARBA00022842"/>
    </source>
</evidence>
<evidence type="ECO:0000256" key="9">
    <source>
        <dbReference type="ARBA" id="ARBA00022722"/>
    </source>
</evidence>
<dbReference type="Pfam" id="PF00035">
    <property type="entry name" value="dsrm"/>
    <property type="match status" value="1"/>
</dbReference>
<keyword evidence="12 15" id="KW-0378">Hydrolase</keyword>
<keyword evidence="14 15" id="KW-0694">RNA-binding</keyword>
<dbReference type="SMART" id="SM00358">
    <property type="entry name" value="DSRM"/>
    <property type="match status" value="1"/>
</dbReference>
<proteinExistence type="inferred from homology"/>
<protein>
    <recommendedName>
        <fullName evidence="15">Ribonuclease 3</fullName>
        <ecNumber evidence="15">3.1.26.3</ecNumber>
    </recommendedName>
    <alternativeName>
        <fullName evidence="15">Ribonuclease III</fullName>
        <shortName evidence="15">RNase III</shortName>
    </alternativeName>
</protein>
<dbReference type="GO" id="GO:0003725">
    <property type="term" value="F:double-stranded RNA binding"/>
    <property type="evidence" value="ECO:0007669"/>
    <property type="project" value="TreeGrafter"/>
</dbReference>
<keyword evidence="13 15" id="KW-0460">Magnesium</keyword>
<dbReference type="SMART" id="SM00535">
    <property type="entry name" value="RIBOc"/>
    <property type="match status" value="1"/>
</dbReference>
<dbReference type="NCBIfam" id="TIGR02191">
    <property type="entry name" value="RNaseIII"/>
    <property type="match status" value="1"/>
</dbReference>
<comment type="cofactor">
    <cofactor evidence="15">
        <name>Mg(2+)</name>
        <dbReference type="ChEBI" id="CHEBI:18420"/>
    </cofactor>
</comment>
<dbReference type="GO" id="GO:0006364">
    <property type="term" value="P:rRNA processing"/>
    <property type="evidence" value="ECO:0007669"/>
    <property type="project" value="UniProtKB-UniRule"/>
</dbReference>
<dbReference type="SUPFAM" id="SSF54768">
    <property type="entry name" value="dsRNA-binding domain-like"/>
    <property type="match status" value="1"/>
</dbReference>
<evidence type="ECO:0000256" key="2">
    <source>
        <dbReference type="ARBA" id="ARBA00004496"/>
    </source>
</evidence>
<evidence type="ECO:0000313" key="19">
    <source>
        <dbReference type="Proteomes" id="UP000177199"/>
    </source>
</evidence>
<feature type="binding site" evidence="15">
    <location>
        <position position="47"/>
    </location>
    <ligand>
        <name>Mg(2+)</name>
        <dbReference type="ChEBI" id="CHEBI:18420"/>
    </ligand>
</feature>
<dbReference type="GO" id="GO:0006397">
    <property type="term" value="P:mRNA processing"/>
    <property type="evidence" value="ECO:0007669"/>
    <property type="project" value="UniProtKB-UniRule"/>
</dbReference>
<dbReference type="AlphaFoldDB" id="A0A1F7HIH7"/>
<dbReference type="InterPro" id="IPR011907">
    <property type="entry name" value="RNase_III"/>
</dbReference>
<feature type="active site" evidence="15">
    <location>
        <position position="123"/>
    </location>
</feature>
<keyword evidence="6 15" id="KW-0698">rRNA processing</keyword>